<accession>A0ABM9NPJ1</accession>
<proteinExistence type="predicted"/>
<dbReference type="InterPro" id="IPR011542">
    <property type="entry name" value="SUF_FeS_clus_asmbl_SufD"/>
</dbReference>
<protein>
    <submittedName>
        <fullName evidence="2">FeS cluster assembly protein SufD</fullName>
    </submittedName>
</protein>
<gene>
    <name evidence="2" type="primary">sufD</name>
    <name evidence="2" type="ORF">PRHACTZTBTEA_486</name>
</gene>
<sequence length="433" mass="50160">MIYLSINNKKEKKRAQIKTINTKIITLFNTLLNENKKRYSKHIKKHWKIAKKICFSAINHKEWYYSILNYISSSKYQLNNFKNINKKKIKELSLQLDSYKIVLINGCFDKKLSSTNMGPFKISNTQHVLPKAIKSNFFLHINECFVNKPLFIYLSANNFIEKPLYLLNISSGSNKQEISINQYRYHLIIDTNSKAYVIEHFVSLNKKNHITGGRLTVEIKDNSEYNHFKLNDENNQAKHFSDNDIFIGKNNKIKSNNFLLGGFLTRNSINSCINGKHSELEINSLLIPKNNEIIDIQTYVEHKKSLCNSNQLHKIIGMDKSKSIFNGLIKVKPIAIKTNAKMTSNTLLLGEQAKVYSKPQLEIYTDDVKCNHGTTVDYINKEQLFYMCSRGINNKIAKKMIIFSVATKLTDTINLKELKQAVIKKIHQRLIEI</sequence>
<dbReference type="NCBIfam" id="TIGR01981">
    <property type="entry name" value="sufD"/>
    <property type="match status" value="1"/>
</dbReference>
<dbReference type="InterPro" id="IPR037284">
    <property type="entry name" value="SUF_FeS_clus_asmbl_SufBD_sf"/>
</dbReference>
<dbReference type="PANTHER" id="PTHR43575">
    <property type="entry name" value="PROTEIN ABCI7, CHLOROPLASTIC"/>
    <property type="match status" value="1"/>
</dbReference>
<dbReference type="SUPFAM" id="SSF101960">
    <property type="entry name" value="Stabilizer of iron transporter SufD"/>
    <property type="match status" value="1"/>
</dbReference>
<evidence type="ECO:0000313" key="2">
    <source>
        <dbReference type="EMBL" id="CAL1329404.1"/>
    </source>
</evidence>
<dbReference type="InterPro" id="IPR000825">
    <property type="entry name" value="SUF_FeS_clus_asmbl_SufBD_core"/>
</dbReference>
<evidence type="ECO:0000259" key="1">
    <source>
        <dbReference type="Pfam" id="PF01458"/>
    </source>
</evidence>
<feature type="domain" description="SUF system FeS cluster assembly SufBD core" evidence="1">
    <location>
        <begin position="177"/>
        <end position="403"/>
    </location>
</feature>
<dbReference type="RefSeq" id="WP_341764867.1">
    <property type="nucleotide sequence ID" value="NZ_OZ034688.1"/>
</dbReference>
<organism evidence="2 3">
    <name type="scientific">Candidatus Providencia siddallii</name>
    <dbReference type="NCBI Taxonomy" id="1715285"/>
    <lineage>
        <taxon>Bacteria</taxon>
        <taxon>Pseudomonadati</taxon>
        <taxon>Pseudomonadota</taxon>
        <taxon>Gammaproteobacteria</taxon>
        <taxon>Enterobacterales</taxon>
        <taxon>Morganellaceae</taxon>
        <taxon>Providencia</taxon>
    </lineage>
</organism>
<keyword evidence="3" id="KW-1185">Reference proteome</keyword>
<dbReference type="Pfam" id="PF01458">
    <property type="entry name" value="SUFBD_core"/>
    <property type="match status" value="1"/>
</dbReference>
<reference evidence="2" key="1">
    <citation type="submission" date="2024-04" db="EMBL/GenBank/DDBJ databases">
        <authorList>
            <person name="Manzano-Marin A."/>
            <person name="Manzano-Marin A."/>
            <person name="Alejandro Manzano Marin A."/>
        </authorList>
    </citation>
    <scope>NUCLEOTIDE SEQUENCE [LARGE SCALE GENOMIC DNA]</scope>
    <source>
        <strain evidence="2">TABTEA</strain>
    </source>
</reference>
<dbReference type="InterPro" id="IPR055346">
    <property type="entry name" value="Fe-S_cluster_assembly_SufBD"/>
</dbReference>
<dbReference type="PANTHER" id="PTHR43575:SF1">
    <property type="entry name" value="PROTEIN ABCI7, CHLOROPLASTIC"/>
    <property type="match status" value="1"/>
</dbReference>
<evidence type="ECO:0000313" key="3">
    <source>
        <dbReference type="Proteomes" id="UP001497533"/>
    </source>
</evidence>
<dbReference type="EMBL" id="OZ034688">
    <property type="protein sequence ID" value="CAL1329404.1"/>
    <property type="molecule type" value="Genomic_DNA"/>
</dbReference>
<name>A0ABM9NPJ1_9GAMM</name>
<dbReference type="Proteomes" id="UP001497533">
    <property type="component" value="Chromosome"/>
</dbReference>